<protein>
    <submittedName>
        <fullName evidence="1">Uncharacterized protein</fullName>
    </submittedName>
</protein>
<gene>
    <name evidence="1" type="ORF">DXC89_03965</name>
</gene>
<dbReference type="Proteomes" id="UP000260835">
    <property type="component" value="Unassembled WGS sequence"/>
</dbReference>
<dbReference type="EMBL" id="QSRD01000020">
    <property type="protein sequence ID" value="RGL02646.1"/>
    <property type="molecule type" value="Genomic_DNA"/>
</dbReference>
<evidence type="ECO:0000313" key="1">
    <source>
        <dbReference type="EMBL" id="RGL02646.1"/>
    </source>
</evidence>
<reference evidence="1 2" key="1">
    <citation type="submission" date="2018-08" db="EMBL/GenBank/DDBJ databases">
        <title>A genome reference for cultivated species of the human gut microbiota.</title>
        <authorList>
            <person name="Zou Y."/>
            <person name="Xue W."/>
            <person name="Luo G."/>
        </authorList>
    </citation>
    <scope>NUCLEOTIDE SEQUENCE [LARGE SCALE GENOMIC DNA]</scope>
    <source>
        <strain evidence="1 2">TF09-12</strain>
    </source>
</reference>
<organism evidence="1 2">
    <name type="scientific">Prevotella disiens</name>
    <dbReference type="NCBI Taxonomy" id="28130"/>
    <lineage>
        <taxon>Bacteria</taxon>
        <taxon>Pseudomonadati</taxon>
        <taxon>Bacteroidota</taxon>
        <taxon>Bacteroidia</taxon>
        <taxon>Bacteroidales</taxon>
        <taxon>Prevotellaceae</taxon>
        <taxon>Prevotella</taxon>
    </lineage>
</organism>
<name>A0A3E4QL85_9BACT</name>
<sequence length="92" mass="10936">MDEYTANILLFSECEWENSNILNIFPRYSFLSTKMIMRKKVSTIIYIKVEDNSFQSLLTLCFAQTVISFSQFLSWKLLVSPMETRSFSYENY</sequence>
<dbReference type="AlphaFoldDB" id="A0A3E4QL85"/>
<proteinExistence type="predicted"/>
<evidence type="ECO:0000313" key="2">
    <source>
        <dbReference type="Proteomes" id="UP000260835"/>
    </source>
</evidence>
<comment type="caution">
    <text evidence="1">The sequence shown here is derived from an EMBL/GenBank/DDBJ whole genome shotgun (WGS) entry which is preliminary data.</text>
</comment>
<accession>A0A3E4QL85</accession>